<keyword evidence="2" id="KW-1185">Reference proteome</keyword>
<evidence type="ECO:0000313" key="2">
    <source>
        <dbReference type="Proteomes" id="UP000219559"/>
    </source>
</evidence>
<evidence type="ECO:0000313" key="1">
    <source>
        <dbReference type="EMBL" id="PCE66624.1"/>
    </source>
</evidence>
<organism evidence="1 2">
    <name type="scientific">Sediminicola luteus</name>
    <dbReference type="NCBI Taxonomy" id="319238"/>
    <lineage>
        <taxon>Bacteria</taxon>
        <taxon>Pseudomonadati</taxon>
        <taxon>Bacteroidota</taxon>
        <taxon>Flavobacteriia</taxon>
        <taxon>Flavobacteriales</taxon>
        <taxon>Flavobacteriaceae</taxon>
        <taxon>Sediminicola</taxon>
    </lineage>
</organism>
<reference evidence="1 2" key="1">
    <citation type="submission" date="2017-04" db="EMBL/GenBank/DDBJ databases">
        <title>A new member of the family Flavobacteriaceae isolated from ascidians.</title>
        <authorList>
            <person name="Chen L."/>
        </authorList>
    </citation>
    <scope>NUCLEOTIDE SEQUENCE [LARGE SCALE GENOMIC DNA]</scope>
    <source>
        <strain evidence="1 2">HQA918</strain>
    </source>
</reference>
<dbReference type="EMBL" id="NBWU01000001">
    <property type="protein sequence ID" value="PCE66624.1"/>
    <property type="molecule type" value="Genomic_DNA"/>
</dbReference>
<gene>
    <name evidence="1" type="ORF">B7P33_04840</name>
</gene>
<sequence length="126" mass="14058">MDTLNTQRNMAKPMARIFLIGMLALYSCSTHEKDRNLAMASEVSLFHETTEKQVFPYEIVIIPDTGSKFNRETYIGTFGKEIITLVKDSKGDLVFSVPNVSDGLYELTIPLETEMGTANFTVSGKP</sequence>
<proteinExistence type="predicted"/>
<name>A0A2A4GF29_9FLAO</name>
<comment type="caution">
    <text evidence="1">The sequence shown here is derived from an EMBL/GenBank/DDBJ whole genome shotgun (WGS) entry which is preliminary data.</text>
</comment>
<dbReference type="Proteomes" id="UP000219559">
    <property type="component" value="Unassembled WGS sequence"/>
</dbReference>
<dbReference type="RefSeq" id="WP_097442145.1">
    <property type="nucleotide sequence ID" value="NZ_NBWU01000001.1"/>
</dbReference>
<accession>A0A2A4GF29</accession>
<protein>
    <submittedName>
        <fullName evidence="1">Uncharacterized protein</fullName>
    </submittedName>
</protein>
<dbReference type="AlphaFoldDB" id="A0A2A4GF29"/>